<dbReference type="InterPro" id="IPR007627">
    <property type="entry name" value="RNA_pol_sigma70_r2"/>
</dbReference>
<evidence type="ECO:0000259" key="6">
    <source>
        <dbReference type="Pfam" id="PF04542"/>
    </source>
</evidence>
<dbReference type="GO" id="GO:0003677">
    <property type="term" value="F:DNA binding"/>
    <property type="evidence" value="ECO:0007669"/>
    <property type="project" value="UniProtKB-KW"/>
</dbReference>
<evidence type="ECO:0000256" key="2">
    <source>
        <dbReference type="ARBA" id="ARBA00023015"/>
    </source>
</evidence>
<protein>
    <submittedName>
        <fullName evidence="7">RNA polymerase sigma factor, sigma-70 family</fullName>
    </submittedName>
</protein>
<dbReference type="Proteomes" id="UP000006238">
    <property type="component" value="Unassembled WGS sequence"/>
</dbReference>
<dbReference type="SUPFAM" id="SSF88946">
    <property type="entry name" value="Sigma2 domain of RNA polymerase sigma factors"/>
    <property type="match status" value="1"/>
</dbReference>
<accession>D4S1I6</accession>
<dbReference type="Gene3D" id="1.10.1740.10">
    <property type="match status" value="1"/>
</dbReference>
<comment type="similarity">
    <text evidence="1">Belongs to the sigma-70 factor family. ECF subfamily.</text>
</comment>
<dbReference type="eggNOG" id="COG1595">
    <property type="taxonomic scope" value="Bacteria"/>
</dbReference>
<sequence>MSKNCDIAEEVTQETFFKALKDVKKYDDRGNITAWLFSIARNTYFTLCRKKHISLNEDILCENADESEDVLQKLIDDENVEKIQKILNETDAPYKEVFRLRVFGNLQFKEIGKMSGKSESWARVTFYRAKLKIREKLEEE</sequence>
<dbReference type="NCBIfam" id="TIGR02937">
    <property type="entry name" value="sigma70-ECF"/>
    <property type="match status" value="1"/>
</dbReference>
<evidence type="ECO:0000256" key="5">
    <source>
        <dbReference type="ARBA" id="ARBA00023163"/>
    </source>
</evidence>
<dbReference type="InterPro" id="IPR013325">
    <property type="entry name" value="RNA_pol_sigma_r2"/>
</dbReference>
<dbReference type="Pfam" id="PF04542">
    <property type="entry name" value="Sigma70_r2"/>
    <property type="match status" value="1"/>
</dbReference>
<dbReference type="EMBL" id="ABWN01000034">
    <property type="protein sequence ID" value="EFF67925.1"/>
    <property type="molecule type" value="Genomic_DNA"/>
</dbReference>
<dbReference type="Gene3D" id="1.10.10.10">
    <property type="entry name" value="Winged helix-like DNA-binding domain superfamily/Winged helix DNA-binding domain"/>
    <property type="match status" value="1"/>
</dbReference>
<evidence type="ECO:0000256" key="4">
    <source>
        <dbReference type="ARBA" id="ARBA00023125"/>
    </source>
</evidence>
<dbReference type="HOGENOM" id="CLU_047691_3_4_9"/>
<name>D4S1I6_9FIRM</name>
<dbReference type="InterPro" id="IPR036388">
    <property type="entry name" value="WH-like_DNA-bd_sf"/>
</dbReference>
<organism evidence="7 8">
    <name type="scientific">Eshraghiella crossota DSM 2876</name>
    <dbReference type="NCBI Taxonomy" id="511680"/>
    <lineage>
        <taxon>Bacteria</taxon>
        <taxon>Bacillati</taxon>
        <taxon>Bacillota</taxon>
        <taxon>Clostridia</taxon>
        <taxon>Lachnospirales</taxon>
        <taxon>Lachnospiraceae</taxon>
        <taxon>Eshraghiella</taxon>
    </lineage>
</organism>
<dbReference type="STRING" id="45851.BHV86_08580"/>
<keyword evidence="4" id="KW-0238">DNA-binding</keyword>
<dbReference type="AlphaFoldDB" id="D4S1I6"/>
<feature type="domain" description="RNA polymerase sigma-70 region 2" evidence="6">
    <location>
        <begin position="7"/>
        <end position="51"/>
    </location>
</feature>
<comment type="caution">
    <text evidence="7">The sequence shown here is derived from an EMBL/GenBank/DDBJ whole genome shotgun (WGS) entry which is preliminary data.</text>
</comment>
<reference evidence="7 8" key="1">
    <citation type="submission" date="2010-02" db="EMBL/GenBank/DDBJ databases">
        <authorList>
            <person name="Weinstock G."/>
            <person name="Sodergren E."/>
            <person name="Clifton S."/>
            <person name="Fulton L."/>
            <person name="Fulton B."/>
            <person name="Courtney L."/>
            <person name="Fronick C."/>
            <person name="Harrison M."/>
            <person name="Strong C."/>
            <person name="Farmer C."/>
            <person name="Delahaunty K."/>
            <person name="Markovic C."/>
            <person name="Hall O."/>
            <person name="Minx P."/>
            <person name="Tomlinson C."/>
            <person name="Mitreva M."/>
            <person name="Nelson J."/>
            <person name="Hou S."/>
            <person name="Wollam A."/>
            <person name="Pepin K.H."/>
            <person name="Johnson M."/>
            <person name="Bhonagiri V."/>
            <person name="Zhang X."/>
            <person name="Suruliraj S."/>
            <person name="Warren W."/>
            <person name="Chinwalla A."/>
            <person name="Mardis E.R."/>
            <person name="Wilson R.K."/>
        </authorList>
    </citation>
    <scope>NUCLEOTIDE SEQUENCE [LARGE SCALE GENOMIC DNA]</scope>
    <source>
        <strain evidence="7 8">DSM 2876</strain>
    </source>
</reference>
<dbReference type="PANTHER" id="PTHR43133">
    <property type="entry name" value="RNA POLYMERASE ECF-TYPE SIGMA FACTO"/>
    <property type="match status" value="1"/>
</dbReference>
<keyword evidence="2" id="KW-0805">Transcription regulation</keyword>
<evidence type="ECO:0000256" key="1">
    <source>
        <dbReference type="ARBA" id="ARBA00010641"/>
    </source>
</evidence>
<keyword evidence="8" id="KW-1185">Reference proteome</keyword>
<dbReference type="GO" id="GO:0016987">
    <property type="term" value="F:sigma factor activity"/>
    <property type="evidence" value="ECO:0007669"/>
    <property type="project" value="UniProtKB-KW"/>
</dbReference>
<dbReference type="InterPro" id="IPR014284">
    <property type="entry name" value="RNA_pol_sigma-70_dom"/>
</dbReference>
<proteinExistence type="inferred from homology"/>
<keyword evidence="5" id="KW-0804">Transcription</keyword>
<evidence type="ECO:0000313" key="7">
    <source>
        <dbReference type="EMBL" id="EFF67925.1"/>
    </source>
</evidence>
<dbReference type="InterPro" id="IPR039425">
    <property type="entry name" value="RNA_pol_sigma-70-like"/>
</dbReference>
<dbReference type="InterPro" id="IPR013324">
    <property type="entry name" value="RNA_pol_sigma_r3/r4-like"/>
</dbReference>
<gene>
    <name evidence="7" type="ORF">BUTYVIB_01956</name>
</gene>
<dbReference type="PANTHER" id="PTHR43133:SF8">
    <property type="entry name" value="RNA POLYMERASE SIGMA FACTOR HI_1459-RELATED"/>
    <property type="match status" value="1"/>
</dbReference>
<evidence type="ECO:0000313" key="8">
    <source>
        <dbReference type="Proteomes" id="UP000006238"/>
    </source>
</evidence>
<evidence type="ECO:0000256" key="3">
    <source>
        <dbReference type="ARBA" id="ARBA00023082"/>
    </source>
</evidence>
<dbReference type="GO" id="GO:0006352">
    <property type="term" value="P:DNA-templated transcription initiation"/>
    <property type="evidence" value="ECO:0007669"/>
    <property type="project" value="InterPro"/>
</dbReference>
<dbReference type="SUPFAM" id="SSF88659">
    <property type="entry name" value="Sigma3 and sigma4 domains of RNA polymerase sigma factors"/>
    <property type="match status" value="1"/>
</dbReference>
<keyword evidence="3" id="KW-0731">Sigma factor</keyword>